<keyword evidence="1" id="KW-0812">Transmembrane</keyword>
<proteinExistence type="predicted"/>
<keyword evidence="1" id="KW-1133">Transmembrane helix</keyword>
<organism evidence="2 3">
    <name type="scientific">Streptococcus equi subsp. ruminatorum CECT 5772</name>
    <dbReference type="NCBI Taxonomy" id="1051981"/>
    <lineage>
        <taxon>Bacteria</taxon>
        <taxon>Bacillati</taxon>
        <taxon>Bacillota</taxon>
        <taxon>Bacilli</taxon>
        <taxon>Lactobacillales</taxon>
        <taxon>Streptococcaceae</taxon>
        <taxon>Streptococcus</taxon>
    </lineage>
</organism>
<feature type="non-terminal residue" evidence="2">
    <location>
        <position position="102"/>
    </location>
</feature>
<dbReference type="AlphaFoldDB" id="A0A922T3V1"/>
<evidence type="ECO:0000313" key="2">
    <source>
        <dbReference type="EMBL" id="KED03414.1"/>
    </source>
</evidence>
<sequence length="102" mass="10621">IKRFATAYQGVARHLETNAKRLQAAQERDQARFEAVAAEDRASQGWIDLALSLVTIAVGVAAIVMTAGAATPLVVGACVVGSCTVAYGASNLYEAGHNIYLG</sequence>
<accession>A0A922T3V1</accession>
<evidence type="ECO:0000313" key="3">
    <source>
        <dbReference type="Proteomes" id="UP000028704"/>
    </source>
</evidence>
<keyword evidence="1" id="KW-0472">Membrane</keyword>
<protein>
    <submittedName>
        <fullName evidence="2">Uncharacterized protein</fullName>
    </submittedName>
</protein>
<feature type="non-terminal residue" evidence="2">
    <location>
        <position position="1"/>
    </location>
</feature>
<name>A0A922T3V1_9STRE</name>
<comment type="caution">
    <text evidence="2">The sequence shown here is derived from an EMBL/GenBank/DDBJ whole genome shotgun (WGS) entry which is preliminary data.</text>
</comment>
<reference evidence="2 3" key="1">
    <citation type="journal article" date="2014" name="Int. J. Syst. Evol. Microbiol.">
        <title>Phylogenomics and the dynamic genome evolution of the genus Streptococcus.</title>
        <authorList>
            <consortium name="The Broad Institute Genome Sequencing Platform"/>
            <person name="Richards V.P."/>
            <person name="Palmer S.R."/>
            <person name="Pavinski Bitar P.D."/>
            <person name="Qin X."/>
            <person name="Weinstock G.M."/>
            <person name="Highlander S.K."/>
            <person name="Town C.D."/>
            <person name="Burne R.A."/>
            <person name="Stanhope M.J."/>
        </authorList>
    </citation>
    <scope>NUCLEOTIDE SEQUENCE [LARGE SCALE GENOMIC DNA]</scope>
    <source>
        <strain evidence="2 3">CECT 5772</strain>
    </source>
</reference>
<dbReference type="Proteomes" id="UP000028704">
    <property type="component" value="Unassembled WGS sequence"/>
</dbReference>
<dbReference type="EMBL" id="AWEX01000115">
    <property type="protein sequence ID" value="KED03414.1"/>
    <property type="molecule type" value="Genomic_DNA"/>
</dbReference>
<feature type="transmembrane region" description="Helical" evidence="1">
    <location>
        <begin position="49"/>
        <end position="67"/>
    </location>
</feature>
<evidence type="ECO:0000256" key="1">
    <source>
        <dbReference type="SAM" id="Phobius"/>
    </source>
</evidence>
<gene>
    <name evidence="2" type="ORF">CECT5772_10903</name>
</gene>